<keyword evidence="2" id="KW-1185">Reference proteome</keyword>
<gene>
    <name evidence="1" type="ORF">PBRASI_LOCUS9699</name>
</gene>
<name>A0A9N9DII5_9GLOM</name>
<reference evidence="1" key="1">
    <citation type="submission" date="2021-06" db="EMBL/GenBank/DDBJ databases">
        <authorList>
            <person name="Kallberg Y."/>
            <person name="Tangrot J."/>
            <person name="Rosling A."/>
        </authorList>
    </citation>
    <scope>NUCLEOTIDE SEQUENCE</scope>
    <source>
        <strain evidence="1">BR232B</strain>
    </source>
</reference>
<proteinExistence type="predicted"/>
<dbReference type="Proteomes" id="UP000789739">
    <property type="component" value="Unassembled WGS sequence"/>
</dbReference>
<dbReference type="EMBL" id="CAJVPI010002264">
    <property type="protein sequence ID" value="CAG8639629.1"/>
    <property type="molecule type" value="Genomic_DNA"/>
</dbReference>
<protein>
    <submittedName>
        <fullName evidence="1">3524_t:CDS:1</fullName>
    </submittedName>
</protein>
<evidence type="ECO:0000313" key="2">
    <source>
        <dbReference type="Proteomes" id="UP000789739"/>
    </source>
</evidence>
<sequence length="51" mass="5855">LSATQPRKVISNTDRPFQIVEHCDVWPASNTIVHQRLGMEYYNSGQIVKLL</sequence>
<evidence type="ECO:0000313" key="1">
    <source>
        <dbReference type="EMBL" id="CAG8639629.1"/>
    </source>
</evidence>
<accession>A0A9N9DII5</accession>
<dbReference type="AlphaFoldDB" id="A0A9N9DII5"/>
<comment type="caution">
    <text evidence="1">The sequence shown here is derived from an EMBL/GenBank/DDBJ whole genome shotgun (WGS) entry which is preliminary data.</text>
</comment>
<organism evidence="1 2">
    <name type="scientific">Paraglomus brasilianum</name>
    <dbReference type="NCBI Taxonomy" id="144538"/>
    <lineage>
        <taxon>Eukaryota</taxon>
        <taxon>Fungi</taxon>
        <taxon>Fungi incertae sedis</taxon>
        <taxon>Mucoromycota</taxon>
        <taxon>Glomeromycotina</taxon>
        <taxon>Glomeromycetes</taxon>
        <taxon>Paraglomerales</taxon>
        <taxon>Paraglomeraceae</taxon>
        <taxon>Paraglomus</taxon>
    </lineage>
</organism>
<feature type="non-terminal residue" evidence="1">
    <location>
        <position position="1"/>
    </location>
</feature>